<name>A0A0D0EFN4_9FLAO</name>
<evidence type="ECO:0000256" key="1">
    <source>
        <dbReference type="SAM" id="SignalP"/>
    </source>
</evidence>
<dbReference type="Proteomes" id="UP000032061">
    <property type="component" value="Unassembled WGS sequence"/>
</dbReference>
<organism evidence="2 4">
    <name type="scientific">Flavobacterium hibernum</name>
    <dbReference type="NCBI Taxonomy" id="37752"/>
    <lineage>
        <taxon>Bacteria</taxon>
        <taxon>Pseudomonadati</taxon>
        <taxon>Bacteroidota</taxon>
        <taxon>Flavobacteriia</taxon>
        <taxon>Flavobacteriales</taxon>
        <taxon>Flavobacteriaceae</taxon>
        <taxon>Flavobacterium</taxon>
    </lineage>
</organism>
<feature type="chain" id="PRO_5002221227" evidence="1">
    <location>
        <begin position="29"/>
        <end position="97"/>
    </location>
</feature>
<evidence type="ECO:0000313" key="5">
    <source>
        <dbReference type="Proteomes" id="UP000198302"/>
    </source>
</evidence>
<dbReference type="EMBL" id="JPRK01000003">
    <property type="protein sequence ID" value="KIO54409.1"/>
    <property type="molecule type" value="Genomic_DNA"/>
</dbReference>
<evidence type="ECO:0000313" key="3">
    <source>
        <dbReference type="EMBL" id="OXA88120.1"/>
    </source>
</evidence>
<dbReference type="RefSeq" id="WP_041516071.1">
    <property type="nucleotide sequence ID" value="NZ_JPRK01000003.1"/>
</dbReference>
<evidence type="ECO:0000313" key="2">
    <source>
        <dbReference type="EMBL" id="KIO54409.1"/>
    </source>
</evidence>
<dbReference type="EMBL" id="MUGX01000011">
    <property type="protein sequence ID" value="OXA88120.1"/>
    <property type="molecule type" value="Genomic_DNA"/>
</dbReference>
<keyword evidence="1" id="KW-0732">Signal</keyword>
<accession>A0A0D0EFN4</accession>
<protein>
    <submittedName>
        <fullName evidence="2">Uncharacterized protein</fullName>
    </submittedName>
</protein>
<sequence length="97" mass="10439">MKTIFSKQVVIPAAVFALAIAGAFTTNAMEKNSRSTALIDGYVRLNPAGLCNEEQTYECDTDNFGAICRVSANPASQQVYAKNANGACTVEVYRPQQ</sequence>
<proteinExistence type="predicted"/>
<evidence type="ECO:0000313" key="4">
    <source>
        <dbReference type="Proteomes" id="UP000032061"/>
    </source>
</evidence>
<gene>
    <name evidence="3" type="ORF">B0A73_10115</name>
    <name evidence="2" type="ORF">IW18_02875</name>
</gene>
<dbReference type="Proteomes" id="UP000198302">
    <property type="component" value="Unassembled WGS sequence"/>
</dbReference>
<reference evidence="3 5" key="2">
    <citation type="submission" date="2016-11" db="EMBL/GenBank/DDBJ databases">
        <title>Whole genomes of Flavobacteriaceae.</title>
        <authorList>
            <person name="Stine C."/>
            <person name="Li C."/>
            <person name="Tadesse D."/>
        </authorList>
    </citation>
    <scope>NUCLEOTIDE SEQUENCE [LARGE SCALE GENOMIC DNA]</scope>
    <source>
        <strain evidence="3 5">ATCC 51468</strain>
    </source>
</reference>
<dbReference type="Pfam" id="PF20130">
    <property type="entry name" value="DUF6520"/>
    <property type="match status" value="1"/>
</dbReference>
<dbReference type="AlphaFoldDB" id="A0A0D0EFN4"/>
<feature type="signal peptide" evidence="1">
    <location>
        <begin position="1"/>
        <end position="28"/>
    </location>
</feature>
<reference evidence="2 4" key="1">
    <citation type="submission" date="2015-01" db="EMBL/GenBank/DDBJ databases">
        <title>Genome of Flavobacterium hibernum DSM 12611.</title>
        <authorList>
            <person name="Stropko S.J."/>
            <person name="Pipes S.E."/>
            <person name="Newman J.D."/>
        </authorList>
    </citation>
    <scope>NUCLEOTIDE SEQUENCE [LARGE SCALE GENOMIC DNA]</scope>
    <source>
        <strain evidence="2 4">DSM 12611</strain>
    </source>
</reference>
<dbReference type="InterPro" id="IPR045391">
    <property type="entry name" value="DUF6520"/>
</dbReference>
<comment type="caution">
    <text evidence="2">The sequence shown here is derived from an EMBL/GenBank/DDBJ whole genome shotgun (WGS) entry which is preliminary data.</text>
</comment>
<keyword evidence="5" id="KW-1185">Reference proteome</keyword>
<dbReference type="OrthoDB" id="1453093at2"/>